<evidence type="ECO:0000256" key="4">
    <source>
        <dbReference type="ARBA" id="ARBA00022598"/>
    </source>
</evidence>
<dbReference type="PANTHER" id="PTHR11946:SF93">
    <property type="entry name" value="VALINE--TRNA LIGASE, CHLOROPLASTIC_MITOCHONDRIAL 2"/>
    <property type="match status" value="1"/>
</dbReference>
<dbReference type="InterPro" id="IPR009008">
    <property type="entry name" value="Val/Leu/Ile-tRNA-synth_edit"/>
</dbReference>
<dbReference type="PRINTS" id="PR00986">
    <property type="entry name" value="TRNASYNTHVAL"/>
</dbReference>
<dbReference type="Gene3D" id="3.40.50.620">
    <property type="entry name" value="HUPs"/>
    <property type="match status" value="2"/>
</dbReference>
<name>A0A4P2VAQ1_9ARCH</name>
<dbReference type="NCBIfam" id="NF009687">
    <property type="entry name" value="PRK13208.1"/>
    <property type="match status" value="1"/>
</dbReference>
<dbReference type="PANTHER" id="PTHR11946">
    <property type="entry name" value="VALYL-TRNA SYNTHETASES"/>
    <property type="match status" value="1"/>
</dbReference>
<dbReference type="GO" id="GO:0005524">
    <property type="term" value="F:ATP binding"/>
    <property type="evidence" value="ECO:0007669"/>
    <property type="project" value="UniProtKB-KW"/>
</dbReference>
<dbReference type="EC" id="6.1.1.9" evidence="2 13"/>
<dbReference type="InterPro" id="IPR009080">
    <property type="entry name" value="tRNAsynth_Ia_anticodon-bd"/>
</dbReference>
<dbReference type="AlphaFoldDB" id="A0A4P2VAQ1"/>
<dbReference type="EMBL" id="AP018732">
    <property type="protein sequence ID" value="BBE41559.1"/>
    <property type="molecule type" value="Genomic_DNA"/>
</dbReference>
<dbReference type="GO" id="GO:0006438">
    <property type="term" value="P:valyl-tRNA aminoacylation"/>
    <property type="evidence" value="ECO:0007669"/>
    <property type="project" value="UniProtKB-UniRule"/>
</dbReference>
<comment type="catalytic activity">
    <reaction evidence="10">
        <text>tRNA(Val) + L-valine + ATP = L-valyl-tRNA(Val) + AMP + diphosphate</text>
        <dbReference type="Rhea" id="RHEA:10704"/>
        <dbReference type="Rhea" id="RHEA-COMP:9672"/>
        <dbReference type="Rhea" id="RHEA-COMP:9708"/>
        <dbReference type="ChEBI" id="CHEBI:30616"/>
        <dbReference type="ChEBI" id="CHEBI:33019"/>
        <dbReference type="ChEBI" id="CHEBI:57762"/>
        <dbReference type="ChEBI" id="CHEBI:78442"/>
        <dbReference type="ChEBI" id="CHEBI:78537"/>
        <dbReference type="ChEBI" id="CHEBI:456215"/>
        <dbReference type="EC" id="6.1.1.9"/>
    </reaction>
</comment>
<comment type="subcellular location">
    <subcellularLocation>
        <location evidence="1">Cytoplasm</location>
    </subcellularLocation>
</comment>
<dbReference type="SUPFAM" id="SSF50677">
    <property type="entry name" value="ValRS/IleRS/LeuRS editing domain"/>
    <property type="match status" value="1"/>
</dbReference>
<dbReference type="KEGG" id="ccai:NAS2_0158"/>
<dbReference type="Gene3D" id="3.90.740.10">
    <property type="entry name" value="Valyl/Leucyl/Isoleucyl-tRNA synthetase, editing domain"/>
    <property type="match status" value="1"/>
</dbReference>
<dbReference type="NCBIfam" id="TIGR00422">
    <property type="entry name" value="valS"/>
    <property type="match status" value="1"/>
</dbReference>
<organism evidence="16 17">
    <name type="scientific">Conexivisphaera calida</name>
    <dbReference type="NCBI Taxonomy" id="1874277"/>
    <lineage>
        <taxon>Archaea</taxon>
        <taxon>Nitrososphaerota</taxon>
        <taxon>Conexivisphaeria</taxon>
        <taxon>Conexivisphaerales</taxon>
        <taxon>Conexivisphaeraceae</taxon>
        <taxon>Conexivisphaera</taxon>
    </lineage>
</organism>
<dbReference type="InterPro" id="IPR002300">
    <property type="entry name" value="aa-tRNA-synth_Ia"/>
</dbReference>
<dbReference type="CDD" id="cd07962">
    <property type="entry name" value="Anticodon_Ia_Val"/>
    <property type="match status" value="1"/>
</dbReference>
<dbReference type="RefSeq" id="WP_174447893.1">
    <property type="nucleotide sequence ID" value="NZ_AP018732.1"/>
</dbReference>
<keyword evidence="4 16" id="KW-0436">Ligase</keyword>
<keyword evidence="8 16" id="KW-0030">Aminoacyl-tRNA synthetase</keyword>
<dbReference type="SUPFAM" id="SSF52374">
    <property type="entry name" value="Nucleotidylyl transferase"/>
    <property type="match status" value="1"/>
</dbReference>
<dbReference type="GO" id="GO:0002161">
    <property type="term" value="F:aminoacyl-tRNA deacylase activity"/>
    <property type="evidence" value="ECO:0007669"/>
    <property type="project" value="InterPro"/>
</dbReference>
<evidence type="ECO:0000259" key="15">
    <source>
        <dbReference type="Pfam" id="PF08264"/>
    </source>
</evidence>
<evidence type="ECO:0000256" key="1">
    <source>
        <dbReference type="ARBA" id="ARBA00004496"/>
    </source>
</evidence>
<accession>A0A4P2VAQ1</accession>
<evidence type="ECO:0000256" key="8">
    <source>
        <dbReference type="ARBA" id="ARBA00023146"/>
    </source>
</evidence>
<dbReference type="Pfam" id="PF00133">
    <property type="entry name" value="tRNA-synt_1"/>
    <property type="match status" value="1"/>
</dbReference>
<evidence type="ECO:0000256" key="9">
    <source>
        <dbReference type="ARBA" id="ARBA00024407"/>
    </source>
</evidence>
<keyword evidence="5" id="KW-0547">Nucleotide-binding</keyword>
<dbReference type="GO" id="GO:0005829">
    <property type="term" value="C:cytosol"/>
    <property type="evidence" value="ECO:0007669"/>
    <property type="project" value="TreeGrafter"/>
</dbReference>
<evidence type="ECO:0000256" key="7">
    <source>
        <dbReference type="ARBA" id="ARBA00022917"/>
    </source>
</evidence>
<protein>
    <recommendedName>
        <fullName evidence="9 13">Valine--tRNA ligase</fullName>
        <ecNumber evidence="2 13">6.1.1.9</ecNumber>
    </recommendedName>
</protein>
<reference evidence="16 17" key="1">
    <citation type="journal article" date="2019" name="ISME J.">
        <title>Isolation and characterization of a thermophilic sulfur- and iron-reducing thaumarchaeote from a terrestrial acidic hot spring.</title>
        <authorList>
            <person name="Kato S."/>
            <person name="Itoh T."/>
            <person name="Yuki M."/>
            <person name="Nagamori M."/>
            <person name="Ohnishi M."/>
            <person name="Uematsu K."/>
            <person name="Suzuki K."/>
            <person name="Takashina T."/>
            <person name="Ohkuma M."/>
        </authorList>
    </citation>
    <scope>NUCLEOTIDE SEQUENCE [LARGE SCALE GENOMIC DNA]</scope>
    <source>
        <strain evidence="16 17">NAS-02</strain>
    </source>
</reference>
<evidence type="ECO:0000256" key="10">
    <source>
        <dbReference type="ARBA" id="ARBA00047552"/>
    </source>
</evidence>
<dbReference type="Gene3D" id="1.10.730.10">
    <property type="entry name" value="Isoleucyl-tRNA Synthetase, Domain 1"/>
    <property type="match status" value="1"/>
</dbReference>
<dbReference type="Pfam" id="PF08264">
    <property type="entry name" value="Anticodon_1"/>
    <property type="match status" value="1"/>
</dbReference>
<dbReference type="SUPFAM" id="SSF47323">
    <property type="entry name" value="Anticodon-binding domain of a subclass of class I aminoacyl-tRNA synthetases"/>
    <property type="match status" value="1"/>
</dbReference>
<dbReference type="FunFam" id="3.40.50.620:FF:000192">
    <property type="entry name" value="Valine--tRNA ligase"/>
    <property type="match status" value="1"/>
</dbReference>
<comment type="function">
    <text evidence="11">Catalyzes the attachment of valine to tRNA(Val). As ValRS can inadvertently accommodate and process structurally similar amino acids such as threonine, to avoid such errors, it has a 'posttransfer' editing activity that hydrolyzes mischarged Thr-tRNA(Val) in a tRNA-dependent manner.</text>
</comment>
<evidence type="ECO:0000313" key="16">
    <source>
        <dbReference type="EMBL" id="BBE41559.1"/>
    </source>
</evidence>
<keyword evidence="17" id="KW-1185">Reference proteome</keyword>
<dbReference type="InterPro" id="IPR002303">
    <property type="entry name" value="Valyl-tRNA_ligase"/>
</dbReference>
<keyword evidence="6" id="KW-0067">ATP-binding</keyword>
<dbReference type="InterPro" id="IPR014729">
    <property type="entry name" value="Rossmann-like_a/b/a_fold"/>
</dbReference>
<dbReference type="InterPro" id="IPR033705">
    <property type="entry name" value="Anticodon_Ia_Val"/>
</dbReference>
<comment type="similarity">
    <text evidence="12">Belongs to the class-I aminoacyl-tRNA synthetase family. ValS type 2 subfamily.</text>
</comment>
<dbReference type="InterPro" id="IPR013155">
    <property type="entry name" value="M/V/L/I-tRNA-synth_anticd-bd"/>
</dbReference>
<evidence type="ECO:0000256" key="13">
    <source>
        <dbReference type="NCBIfam" id="TIGR00422"/>
    </source>
</evidence>
<proteinExistence type="inferred from homology"/>
<evidence type="ECO:0000256" key="5">
    <source>
        <dbReference type="ARBA" id="ARBA00022741"/>
    </source>
</evidence>
<evidence type="ECO:0000256" key="12">
    <source>
        <dbReference type="ARBA" id="ARBA00061452"/>
    </source>
</evidence>
<evidence type="ECO:0000259" key="14">
    <source>
        <dbReference type="Pfam" id="PF00133"/>
    </source>
</evidence>
<dbReference type="Gene3D" id="2.170.220.10">
    <property type="match status" value="1"/>
</dbReference>
<dbReference type="OrthoDB" id="23906at2157"/>
<evidence type="ECO:0000256" key="11">
    <source>
        <dbReference type="ARBA" id="ARBA00055630"/>
    </source>
</evidence>
<dbReference type="GeneID" id="55583978"/>
<feature type="domain" description="Aminoacyl-tRNA synthetase class Ia" evidence="14">
    <location>
        <begin position="23"/>
        <end position="568"/>
    </location>
</feature>
<evidence type="ECO:0000313" key="17">
    <source>
        <dbReference type="Proteomes" id="UP000509448"/>
    </source>
</evidence>
<evidence type="ECO:0000256" key="3">
    <source>
        <dbReference type="ARBA" id="ARBA00022490"/>
    </source>
</evidence>
<evidence type="ECO:0000256" key="2">
    <source>
        <dbReference type="ARBA" id="ARBA00013169"/>
    </source>
</evidence>
<dbReference type="GO" id="GO:0004832">
    <property type="term" value="F:valine-tRNA ligase activity"/>
    <property type="evidence" value="ECO:0007669"/>
    <property type="project" value="UniProtKB-UniRule"/>
</dbReference>
<feature type="domain" description="Methionyl/Valyl/Leucyl/Isoleucyl-tRNA synthetase anticodon-binding" evidence="15">
    <location>
        <begin position="618"/>
        <end position="726"/>
    </location>
</feature>
<dbReference type="Proteomes" id="UP000509448">
    <property type="component" value="Chromosome"/>
</dbReference>
<evidence type="ECO:0000256" key="6">
    <source>
        <dbReference type="ARBA" id="ARBA00022840"/>
    </source>
</evidence>
<keyword evidence="3" id="KW-0963">Cytoplasm</keyword>
<keyword evidence="7" id="KW-0648">Protein biosynthesis</keyword>
<gene>
    <name evidence="16" type="ORF">NAS2_0158</name>
</gene>
<sequence>MSSYKPKIEAKRWDRSWEKDLIADWESSGIYSFGGGDGPVYSIDTPPPYINSPIHIGHAYTYVWMDAIARYRRMKGYRVLFPLGLDRNGLPIEVQVEKEYRISPRSSSREEFLNKCRELLDKYEGVTVDYFRRLGISFNSWRRSHEPGGLYETDDPEFRRLTQETFIELYRKGLIYEGKKTVNYCPRCGTTISDAEVEYEDRDTDLAYLRFQLVGGGEVTIATTRPELLGACKAVIFNPEDDRYRGLEGRRAVVPIYGREVPILQHPYAKPDFGTGLVMICSYGDSADVQIFRELGLEPTYLIGEDGRMTRDAGPYAGLDVREARRRILEDLKERGLLVKVERIVHRTPVCWRCKTPIEFIASDEFFVRQVDFRDELLRVAESMEFHSPRSKELLMSWISSLSEDWPISRKRFYGTEIPLWYCRNCGERILPPTGRYYQPWREPPPVESCPRCGSRDFVGETRIFDTWFDSSNTVEYIMGFLWDREFFEHNFPASLRPQGKEIVRNWLYFTLLKSYLLYGKAPFRDVWIHMHVVDEEGRKMAKSLGNVVDPGEVMERYGAEALRSWAFLEGDITEGDIRCSYRRIEGHARYLTKLWNLSRFVSSFPVEAGCEPSTDTDRWIIAGLGALVERVNALNDGYDFHASMEAIRSFTWDVFADHYVEMVKERAYGRGFGEPEQKSAWCGLHTVLRNLLILQAPMLPFVTDAIWRQLYSNGSSIHTQRYVDHVDHDPSLNGYTPTIIEFNSRLWTEKKTRGMSFMDPIEAEIPEELSRFEPDLRALHRIITPARTP</sequence>